<proteinExistence type="predicted"/>
<accession>S9QFW4</accession>
<evidence type="ECO:0000256" key="1">
    <source>
        <dbReference type="SAM" id="MobiDB-lite"/>
    </source>
</evidence>
<gene>
    <name evidence="2" type="ORF">thalar_01666</name>
</gene>
<dbReference type="STRING" id="1123360.thalar_01666"/>
<dbReference type="AlphaFoldDB" id="S9QFW4"/>
<sequence length="52" mass="5667">MQGGKGRSVLRKTGNDPPPTGGRRLLFRATRPAPHYRDTNPAKIRLSPSSPV</sequence>
<dbReference type="EMBL" id="AONI01000009">
    <property type="protein sequence ID" value="EPX80326.1"/>
    <property type="molecule type" value="Genomic_DNA"/>
</dbReference>
<evidence type="ECO:0000313" key="2">
    <source>
        <dbReference type="EMBL" id="EPX80326.1"/>
    </source>
</evidence>
<reference evidence="3" key="1">
    <citation type="journal article" date="2013" name="Stand. Genomic Sci.">
        <title>Genome sequence of the Litoreibacter arenae type strain (DSM 19593(T)), a member of the Roseobacter clade isolated from sea sand.</title>
        <authorList>
            <person name="Riedel T."/>
            <person name="Fiebig A."/>
            <person name="Petersen J."/>
            <person name="Gronow S."/>
            <person name="Kyrpides N.C."/>
            <person name="Goker M."/>
            <person name="Klenk H.P."/>
        </authorList>
    </citation>
    <scope>NUCLEOTIDE SEQUENCE [LARGE SCALE GENOMIC DNA]</scope>
    <source>
        <strain evidence="3">DSM 19593</strain>
    </source>
</reference>
<organism evidence="2 3">
    <name type="scientific">Litoreibacter arenae DSM 19593</name>
    <dbReference type="NCBI Taxonomy" id="1123360"/>
    <lineage>
        <taxon>Bacteria</taxon>
        <taxon>Pseudomonadati</taxon>
        <taxon>Pseudomonadota</taxon>
        <taxon>Alphaproteobacteria</taxon>
        <taxon>Rhodobacterales</taxon>
        <taxon>Roseobacteraceae</taxon>
        <taxon>Litoreibacter</taxon>
    </lineage>
</organism>
<dbReference type="Proteomes" id="UP000015351">
    <property type="component" value="Unassembled WGS sequence"/>
</dbReference>
<comment type="caution">
    <text evidence="2">The sequence shown here is derived from an EMBL/GenBank/DDBJ whole genome shotgun (WGS) entry which is preliminary data.</text>
</comment>
<keyword evidence="3" id="KW-1185">Reference proteome</keyword>
<evidence type="ECO:0000313" key="3">
    <source>
        <dbReference type="Proteomes" id="UP000015351"/>
    </source>
</evidence>
<feature type="region of interest" description="Disordered" evidence="1">
    <location>
        <begin position="1"/>
        <end position="52"/>
    </location>
</feature>
<protein>
    <submittedName>
        <fullName evidence="2">Uncharacterized protein</fullName>
    </submittedName>
</protein>
<dbReference type="HOGENOM" id="CLU_3081484_0_0_5"/>
<name>S9QFW4_9RHOB</name>